<evidence type="ECO:0000256" key="3">
    <source>
        <dbReference type="SAM" id="Phobius"/>
    </source>
</evidence>
<dbReference type="PANTHER" id="PTHR22550">
    <property type="entry name" value="SPORE GERMINATION PROTEIN"/>
    <property type="match status" value="1"/>
</dbReference>
<dbReference type="EMBL" id="FNNG01000004">
    <property type="protein sequence ID" value="SDW79425.1"/>
    <property type="molecule type" value="Genomic_DNA"/>
</dbReference>
<evidence type="ECO:0000313" key="5">
    <source>
        <dbReference type="Proteomes" id="UP000198828"/>
    </source>
</evidence>
<organism evidence="4 5">
    <name type="scientific">Tepidimicrobium xylanilyticum</name>
    <dbReference type="NCBI Taxonomy" id="1123352"/>
    <lineage>
        <taxon>Bacteria</taxon>
        <taxon>Bacillati</taxon>
        <taxon>Bacillota</taxon>
        <taxon>Tissierellia</taxon>
        <taxon>Tissierellales</taxon>
        <taxon>Tepidimicrobiaceae</taxon>
        <taxon>Tepidimicrobium</taxon>
    </lineage>
</organism>
<dbReference type="Proteomes" id="UP000198828">
    <property type="component" value="Unassembled WGS sequence"/>
</dbReference>
<gene>
    <name evidence="4" type="ORF">SAMN05660923_01243</name>
</gene>
<dbReference type="RefSeq" id="WP_093751873.1">
    <property type="nucleotide sequence ID" value="NZ_FNNG01000004.1"/>
</dbReference>
<evidence type="ECO:0000256" key="1">
    <source>
        <dbReference type="ARBA" id="ARBA00005278"/>
    </source>
</evidence>
<feature type="transmembrane region" description="Helical" evidence="3">
    <location>
        <begin position="293"/>
        <end position="315"/>
    </location>
</feature>
<reference evidence="4 5" key="1">
    <citation type="submission" date="2016-10" db="EMBL/GenBank/DDBJ databases">
        <authorList>
            <person name="de Groot N.N."/>
        </authorList>
    </citation>
    <scope>NUCLEOTIDE SEQUENCE [LARGE SCALE GENOMIC DNA]</scope>
    <source>
        <strain evidence="4 5">DSM 23310</strain>
    </source>
</reference>
<dbReference type="GO" id="GO:0016020">
    <property type="term" value="C:membrane"/>
    <property type="evidence" value="ECO:0007669"/>
    <property type="project" value="InterPro"/>
</dbReference>
<accession>A0A1H2WFV9</accession>
<evidence type="ECO:0000313" key="4">
    <source>
        <dbReference type="EMBL" id="SDW79425.1"/>
    </source>
</evidence>
<feature type="transmembrane region" description="Helical" evidence="3">
    <location>
        <begin position="418"/>
        <end position="443"/>
    </location>
</feature>
<dbReference type="OrthoDB" id="9772630at2"/>
<name>A0A1H2WFV9_9FIRM</name>
<dbReference type="GO" id="GO:0009847">
    <property type="term" value="P:spore germination"/>
    <property type="evidence" value="ECO:0007669"/>
    <property type="project" value="InterPro"/>
</dbReference>
<feature type="transmembrane region" description="Helical" evidence="3">
    <location>
        <begin position="360"/>
        <end position="379"/>
    </location>
</feature>
<dbReference type="PIRSF" id="PIRSF005690">
    <property type="entry name" value="GerBA"/>
    <property type="match status" value="1"/>
</dbReference>
<dbReference type="InterPro" id="IPR050768">
    <property type="entry name" value="UPF0353/GerABKA_families"/>
</dbReference>
<keyword evidence="3" id="KW-0812">Transmembrane</keyword>
<proteinExistence type="inferred from homology"/>
<feature type="transmembrane region" description="Helical" evidence="3">
    <location>
        <begin position="385"/>
        <end position="406"/>
    </location>
</feature>
<keyword evidence="3" id="KW-1133">Transmembrane helix</keyword>
<sequence>MEELSKDLNDNVEKLKTIFKDVGDVVFRFIEIGDDSKRRACLVFIDELVDKNLLSEYAIQLLLTKENVYNFDTKLFKKDLINALANRAIAIAEIKEENRLEKIVDAILSGQTVLFVEGVKMALILDAKGGTSRGINEPQAETVVRGPRDGFGEVLKVNMSLIRRRIRDPNLKVKMVQVGRRSKTDVAIMYIEDIVNDKIVEEVNKRIEQVDIDAIIDSSTLEFLIEDNYLSPFPQVEATERPDTVVASIYEGRVGILVDNTPFALIVPATIGTIFQSAEDHYSRWTITSLIRVLRIFAAFLSALAPALYIAITSFHPGLIPTRLTYYLGASRINVPFPAVVEAFLMEITLELLRESGTRIAGPVGSTIGIVGGLIIGQAAVEAGIVSPLMIIIVAITTISAFALPNYEWASGFRFVRFIYMILAAILGLYGVMLGVVVLFVHLAKLESFGVPYTAPYSGLGIKEGDLKDTVIKAPVQKLKFRPAFTFAKNKRRMGKDNNGKQR</sequence>
<dbReference type="PANTHER" id="PTHR22550:SF5">
    <property type="entry name" value="LEUCINE ZIPPER PROTEIN 4"/>
    <property type="match status" value="1"/>
</dbReference>
<dbReference type="Pfam" id="PF03323">
    <property type="entry name" value="GerA"/>
    <property type="match status" value="1"/>
</dbReference>
<keyword evidence="2 3" id="KW-0472">Membrane</keyword>
<comment type="similarity">
    <text evidence="1">Belongs to the GerABKA family.</text>
</comment>
<keyword evidence="5" id="KW-1185">Reference proteome</keyword>
<evidence type="ECO:0000256" key="2">
    <source>
        <dbReference type="ARBA" id="ARBA00023136"/>
    </source>
</evidence>
<protein>
    <submittedName>
        <fullName evidence="4">Spore germination protein</fullName>
    </submittedName>
</protein>
<dbReference type="AlphaFoldDB" id="A0A1H2WFV9"/>
<dbReference type="InterPro" id="IPR004995">
    <property type="entry name" value="Spore_Ger"/>
</dbReference>